<dbReference type="AlphaFoldDB" id="A0A6A5X7S0"/>
<evidence type="ECO:0000313" key="3">
    <source>
        <dbReference type="Proteomes" id="UP000799778"/>
    </source>
</evidence>
<name>A0A6A5X7S0_9PLEO</name>
<dbReference type="OrthoDB" id="3945111at2759"/>
<accession>A0A6A5X7S0</accession>
<feature type="region of interest" description="Disordered" evidence="1">
    <location>
        <begin position="246"/>
        <end position="266"/>
    </location>
</feature>
<gene>
    <name evidence="2" type="ORF">BU24DRAFT_415341</name>
</gene>
<dbReference type="GeneID" id="54283682"/>
<feature type="compositionally biased region" description="Basic and acidic residues" evidence="1">
    <location>
        <begin position="181"/>
        <end position="192"/>
    </location>
</feature>
<dbReference type="Proteomes" id="UP000799778">
    <property type="component" value="Unassembled WGS sequence"/>
</dbReference>
<reference evidence="2" key="1">
    <citation type="journal article" date="2020" name="Stud. Mycol.">
        <title>101 Dothideomycetes genomes: a test case for predicting lifestyles and emergence of pathogens.</title>
        <authorList>
            <person name="Haridas S."/>
            <person name="Albert R."/>
            <person name="Binder M."/>
            <person name="Bloem J."/>
            <person name="Labutti K."/>
            <person name="Salamov A."/>
            <person name="Andreopoulos B."/>
            <person name="Baker S."/>
            <person name="Barry K."/>
            <person name="Bills G."/>
            <person name="Bluhm B."/>
            <person name="Cannon C."/>
            <person name="Castanera R."/>
            <person name="Culley D."/>
            <person name="Daum C."/>
            <person name="Ezra D."/>
            <person name="Gonzalez J."/>
            <person name="Henrissat B."/>
            <person name="Kuo A."/>
            <person name="Liang C."/>
            <person name="Lipzen A."/>
            <person name="Lutzoni F."/>
            <person name="Magnuson J."/>
            <person name="Mondo S."/>
            <person name="Nolan M."/>
            <person name="Ohm R."/>
            <person name="Pangilinan J."/>
            <person name="Park H.-J."/>
            <person name="Ramirez L."/>
            <person name="Alfaro M."/>
            <person name="Sun H."/>
            <person name="Tritt A."/>
            <person name="Yoshinaga Y."/>
            <person name="Zwiers L.-H."/>
            <person name="Turgeon B."/>
            <person name="Goodwin S."/>
            <person name="Spatafora J."/>
            <person name="Crous P."/>
            <person name="Grigoriev I."/>
        </authorList>
    </citation>
    <scope>NUCLEOTIDE SEQUENCE</scope>
    <source>
        <strain evidence="2">CBS 175.79</strain>
    </source>
</reference>
<feature type="region of interest" description="Disordered" evidence="1">
    <location>
        <begin position="148"/>
        <end position="199"/>
    </location>
</feature>
<sequence>MPRPTADLRTTGDHQSLSFNAEGVEERRRVSLQASTRASSSTSNSSLYGAIPPGFYKIPIHGSCPRCHHRHEATEIKIKITSGYAQASHINCENCNEQWMALGGANATCISLLSEATNEPDQVDTDYRRALINMVRSMSAIASPVLSNVPESPLEAPSRNSSVRSPNTRLQSSRSRATSFEPERLNDNELHPSNRCRQNCSNQHTLEKGVFQRMKRLAVRVSTWRKSYFHRSIRFGSKPGADCMDRNDAHGISQTSGPFSPEDLSIHSGDIQRERTQYDDHETTAPSIDALNDDPLLRNFRLEKLRNIQKQRIAIARKQLLTWKLQRQRTCEDQPGMPPPAFLPVPSTTEDLHASASSTSLVPELNFQGTRERRRSQDILLVGSHLDGFSVDDAVRARPFSIASTTRLSQAATAVNSDILSTTTMQSTIPIWDASRSFHSARAAQSRPASFSASHV</sequence>
<dbReference type="RefSeq" id="XP_033377321.1">
    <property type="nucleotide sequence ID" value="XM_033526285.1"/>
</dbReference>
<keyword evidence="3" id="KW-1185">Reference proteome</keyword>
<organism evidence="2 3">
    <name type="scientific">Aaosphaeria arxii CBS 175.79</name>
    <dbReference type="NCBI Taxonomy" id="1450172"/>
    <lineage>
        <taxon>Eukaryota</taxon>
        <taxon>Fungi</taxon>
        <taxon>Dikarya</taxon>
        <taxon>Ascomycota</taxon>
        <taxon>Pezizomycotina</taxon>
        <taxon>Dothideomycetes</taxon>
        <taxon>Pleosporomycetidae</taxon>
        <taxon>Pleosporales</taxon>
        <taxon>Pleosporales incertae sedis</taxon>
        <taxon>Aaosphaeria</taxon>
    </lineage>
</organism>
<dbReference type="EMBL" id="ML978080">
    <property type="protein sequence ID" value="KAF2008982.1"/>
    <property type="molecule type" value="Genomic_DNA"/>
</dbReference>
<evidence type="ECO:0000256" key="1">
    <source>
        <dbReference type="SAM" id="MobiDB-lite"/>
    </source>
</evidence>
<evidence type="ECO:0000313" key="2">
    <source>
        <dbReference type="EMBL" id="KAF2008982.1"/>
    </source>
</evidence>
<protein>
    <submittedName>
        <fullName evidence="2">Uncharacterized protein</fullName>
    </submittedName>
</protein>
<proteinExistence type="predicted"/>
<feature type="compositionally biased region" description="Polar residues" evidence="1">
    <location>
        <begin position="158"/>
        <end position="178"/>
    </location>
</feature>